<protein>
    <recommendedName>
        <fullName evidence="9">Transcription factor domain-containing protein</fullName>
    </recommendedName>
</protein>
<dbReference type="Proteomes" id="UP001345827">
    <property type="component" value="Unassembled WGS sequence"/>
</dbReference>
<dbReference type="PANTHER" id="PTHR47338">
    <property type="entry name" value="ZN(II)2CYS6 TRANSCRIPTION FACTOR (EUROFUNG)-RELATED"/>
    <property type="match status" value="1"/>
</dbReference>
<keyword evidence="2" id="KW-0479">Metal-binding</keyword>
<evidence type="ECO:0000313" key="8">
    <source>
        <dbReference type="Proteomes" id="UP001345827"/>
    </source>
</evidence>
<evidence type="ECO:0000256" key="5">
    <source>
        <dbReference type="ARBA" id="ARBA00023242"/>
    </source>
</evidence>
<dbReference type="PANTHER" id="PTHR47338:SF6">
    <property type="entry name" value="ZN(II)2CYS6 TRANSCRIPTION FACTOR (EUROFUNG)"/>
    <property type="match status" value="1"/>
</dbReference>
<comment type="subcellular location">
    <subcellularLocation>
        <location evidence="1">Nucleus</location>
    </subcellularLocation>
</comment>
<dbReference type="GO" id="GO:0046872">
    <property type="term" value="F:metal ion binding"/>
    <property type="evidence" value="ECO:0007669"/>
    <property type="project" value="UniProtKB-KW"/>
</dbReference>
<keyword evidence="5" id="KW-0539">Nucleus</keyword>
<evidence type="ECO:0000256" key="4">
    <source>
        <dbReference type="ARBA" id="ARBA00023163"/>
    </source>
</evidence>
<dbReference type="GO" id="GO:0000981">
    <property type="term" value="F:DNA-binding transcription factor activity, RNA polymerase II-specific"/>
    <property type="evidence" value="ECO:0007669"/>
    <property type="project" value="InterPro"/>
</dbReference>
<comment type="caution">
    <text evidence="7">The sequence shown here is derived from an EMBL/GenBank/DDBJ whole genome shotgun (WGS) entry which is preliminary data.</text>
</comment>
<sequence>MLPRSREAAVPVSHAADGKQNALQNGPSVHFANGPASSVSTCPGINRIELAGWIGSRGEPRRTGYKILSPRSASLSVYSYLINLDSSLTTPTSPTSDGAAIRNHAPGRRSEQDASISSPAADTTSQLSQVRNLYQKSQRWPGLPSEPEPEPSREVLQHALNVYREEVHLQPLPLFSLQSLPKRLAEASPCLRWSFLSLCLSLSPALPVGTDSDAGQRYSRSGHQAVLELASEGTATLEVLEALCLLTLSDMIEGKPARAWMTIGMASRLQAFRSLSRPELRDAYDDEERKSRCYWSILILEKAFVSQPGTTGKAGTAPSYPPGPPFPIPLPSDTNRVQVAGNIEHGREDSGLLECEIELIRLWGDIGSYLHELRQGKTESQWLPESSHTRLILRMYGCEELLLPGNLLRNVAFRHRSASELLKHREYWTVWASVQVAFHALRAVLNHPFLHLVTTHDSTRAPTPHSFLQQTVDTALYNAGWVARLLKMFDSLPFEISNPVLGHMVAGTATVLWVFQFARDAEVSRKAKQDLDSCARFMERLSIDWPHIAQKVSLLHDLQARVQTSRNESNGESTIVTFQPSVLLALLDPSVSGMAPVDSHPTADHNVDHAAATATSMRLNTQFVHPLVENQEERPLQLDGDPDIEIFQGVNGACSTFPDDFFSHFTLDDNEWLLTVP</sequence>
<feature type="region of interest" description="Disordered" evidence="6">
    <location>
        <begin position="88"/>
        <end position="128"/>
    </location>
</feature>
<evidence type="ECO:0000256" key="1">
    <source>
        <dbReference type="ARBA" id="ARBA00004123"/>
    </source>
</evidence>
<evidence type="ECO:0000313" key="7">
    <source>
        <dbReference type="EMBL" id="KAK5537828.1"/>
    </source>
</evidence>
<dbReference type="GO" id="GO:0005634">
    <property type="term" value="C:nucleus"/>
    <property type="evidence" value="ECO:0007669"/>
    <property type="project" value="UniProtKB-SubCell"/>
</dbReference>
<organism evidence="7 8">
    <name type="scientific">Vermiconidia calcicola</name>
    <dbReference type="NCBI Taxonomy" id="1690605"/>
    <lineage>
        <taxon>Eukaryota</taxon>
        <taxon>Fungi</taxon>
        <taxon>Dikarya</taxon>
        <taxon>Ascomycota</taxon>
        <taxon>Pezizomycotina</taxon>
        <taxon>Dothideomycetes</taxon>
        <taxon>Dothideomycetidae</taxon>
        <taxon>Mycosphaerellales</taxon>
        <taxon>Extremaceae</taxon>
        <taxon>Vermiconidia</taxon>
    </lineage>
</organism>
<keyword evidence="4" id="KW-0804">Transcription</keyword>
<dbReference type="AlphaFoldDB" id="A0AAV9QCL1"/>
<proteinExistence type="predicted"/>
<reference evidence="7 8" key="1">
    <citation type="submission" date="2023-06" db="EMBL/GenBank/DDBJ databases">
        <title>Black Yeasts Isolated from many extreme environments.</title>
        <authorList>
            <person name="Coleine C."/>
            <person name="Stajich J.E."/>
            <person name="Selbmann L."/>
        </authorList>
    </citation>
    <scope>NUCLEOTIDE SEQUENCE [LARGE SCALE GENOMIC DNA]</scope>
    <source>
        <strain evidence="7 8">CCFEE 5887</strain>
    </source>
</reference>
<feature type="compositionally biased region" description="Low complexity" evidence="6">
    <location>
        <begin position="88"/>
        <end position="97"/>
    </location>
</feature>
<evidence type="ECO:0000256" key="2">
    <source>
        <dbReference type="ARBA" id="ARBA00022723"/>
    </source>
</evidence>
<dbReference type="CDD" id="cd12148">
    <property type="entry name" value="fungal_TF_MHR"/>
    <property type="match status" value="1"/>
</dbReference>
<dbReference type="EMBL" id="JAXLQG010000007">
    <property type="protein sequence ID" value="KAK5537828.1"/>
    <property type="molecule type" value="Genomic_DNA"/>
</dbReference>
<name>A0AAV9QCL1_9PEZI</name>
<evidence type="ECO:0008006" key="9">
    <source>
        <dbReference type="Google" id="ProtNLM"/>
    </source>
</evidence>
<keyword evidence="3" id="KW-0805">Transcription regulation</keyword>
<keyword evidence="8" id="KW-1185">Reference proteome</keyword>
<feature type="compositionally biased region" description="Polar residues" evidence="6">
    <location>
        <begin position="113"/>
        <end position="128"/>
    </location>
</feature>
<accession>A0AAV9QCL1</accession>
<evidence type="ECO:0000256" key="6">
    <source>
        <dbReference type="SAM" id="MobiDB-lite"/>
    </source>
</evidence>
<evidence type="ECO:0000256" key="3">
    <source>
        <dbReference type="ARBA" id="ARBA00023015"/>
    </source>
</evidence>
<dbReference type="InterPro" id="IPR050815">
    <property type="entry name" value="TF_fung"/>
</dbReference>
<gene>
    <name evidence="7" type="ORF">LTR25_005080</name>
</gene>
<feature type="region of interest" description="Disordered" evidence="6">
    <location>
        <begin position="1"/>
        <end position="28"/>
    </location>
</feature>